<proteinExistence type="predicted"/>
<name>A0ABS9CQV4_9FIRM</name>
<gene>
    <name evidence="2" type="ORF">JQM67_11140</name>
</gene>
<organism evidence="2 3">
    <name type="scientific">Anaeromassilibacillus senegalensis</name>
    <dbReference type="NCBI Taxonomy" id="1673717"/>
    <lineage>
        <taxon>Bacteria</taxon>
        <taxon>Bacillati</taxon>
        <taxon>Bacillota</taxon>
        <taxon>Clostridia</taxon>
        <taxon>Eubacteriales</taxon>
        <taxon>Acutalibacteraceae</taxon>
        <taxon>Anaeromassilibacillus</taxon>
    </lineage>
</organism>
<dbReference type="Proteomes" id="UP001299220">
    <property type="component" value="Unassembled WGS sequence"/>
</dbReference>
<dbReference type="InterPro" id="IPR002912">
    <property type="entry name" value="ACT_dom"/>
</dbReference>
<dbReference type="Pfam" id="PF19571">
    <property type="entry name" value="ACT_8"/>
    <property type="match status" value="1"/>
</dbReference>
<dbReference type="SUPFAM" id="SSF55021">
    <property type="entry name" value="ACT-like"/>
    <property type="match status" value="2"/>
</dbReference>
<comment type="caution">
    <text evidence="2">The sequence shown here is derived from an EMBL/GenBank/DDBJ whole genome shotgun (WGS) entry which is preliminary data.</text>
</comment>
<sequence>MQIQQLSVFIENKPGRLAEITEVLAEAEVDIRAISVADTSDFGILRVIVDRPKEAVIALREHGMTVSLTNVLAVGISDERGAFSKVIRILANSGIDVEYIYAFVSRDKGKAYVIIRTDKSARAAEVLTQNGVEILTAEALYNM</sequence>
<dbReference type="CDD" id="cd04908">
    <property type="entry name" value="ACT_Bt0572_1"/>
    <property type="match status" value="1"/>
</dbReference>
<dbReference type="EMBL" id="JAFBIT010000003">
    <property type="protein sequence ID" value="MCF2653155.1"/>
    <property type="molecule type" value="Genomic_DNA"/>
</dbReference>
<dbReference type="Gene3D" id="3.30.2130.10">
    <property type="entry name" value="VC0802-like"/>
    <property type="match status" value="1"/>
</dbReference>
<feature type="domain" description="ACT" evidence="1">
    <location>
        <begin position="5"/>
        <end position="79"/>
    </location>
</feature>
<dbReference type="PANTHER" id="PTHR40099:SF1">
    <property type="entry name" value="ACETOLACTATE SYNTHASE, SMALL SUBUNIT"/>
    <property type="match status" value="1"/>
</dbReference>
<dbReference type="InterPro" id="IPR045865">
    <property type="entry name" value="ACT-like_dom_sf"/>
</dbReference>
<dbReference type="InterPro" id="IPR045739">
    <property type="entry name" value="ACT_dom_pair"/>
</dbReference>
<accession>A0ABS9CQV4</accession>
<evidence type="ECO:0000259" key="1">
    <source>
        <dbReference type="PROSITE" id="PS51671"/>
    </source>
</evidence>
<dbReference type="RefSeq" id="WP_235324174.1">
    <property type="nucleotide sequence ID" value="NZ_JAFBIT010000003.1"/>
</dbReference>
<dbReference type="CDD" id="cd04882">
    <property type="entry name" value="ACT_Bt0572_2"/>
    <property type="match status" value="1"/>
</dbReference>
<evidence type="ECO:0000313" key="3">
    <source>
        <dbReference type="Proteomes" id="UP001299220"/>
    </source>
</evidence>
<protein>
    <submittedName>
        <fullName evidence="2">ACT domain-containing protein</fullName>
    </submittedName>
</protein>
<dbReference type="PROSITE" id="PS51671">
    <property type="entry name" value="ACT"/>
    <property type="match status" value="1"/>
</dbReference>
<dbReference type="PANTHER" id="PTHR40099">
    <property type="entry name" value="ACETOLACTATE SYNTHASE, SMALL SUBUNIT"/>
    <property type="match status" value="1"/>
</dbReference>
<reference evidence="2 3" key="1">
    <citation type="submission" date="2020-12" db="EMBL/GenBank/DDBJ databases">
        <title>Whole genome sequences of gut porcine anaerobes.</title>
        <authorList>
            <person name="Kubasova T."/>
            <person name="Jahodarova E."/>
            <person name="Rychlik I."/>
        </authorList>
    </citation>
    <scope>NUCLEOTIDE SEQUENCE [LARGE SCALE GENOMIC DNA]</scope>
    <source>
        <strain evidence="2 3">An867</strain>
    </source>
</reference>
<keyword evidence="3" id="KW-1185">Reference proteome</keyword>
<evidence type="ECO:0000313" key="2">
    <source>
        <dbReference type="EMBL" id="MCF2653155.1"/>
    </source>
</evidence>